<proteinExistence type="predicted"/>
<dbReference type="RefSeq" id="WP_088417708.1">
    <property type="nucleotide sequence ID" value="NZ_NJBA01000004.1"/>
</dbReference>
<sequence length="168" mass="19144">MQGRPYNSAVSVALSRWAFALADRRAFLYFPDEHYQDLLAKANELYQLGIVCLDKRQEMVTQALGAYSWAIEHQITRETNWCLGCEYELLVGNEVVGTIGSEGHHHDLAGKLIGCIQFGFQSALHRNRPREASVEVGRVVGLSIVCDGQELYQLREVMPRGYERRIWD</sequence>
<gene>
    <name evidence="1" type="ORF">CEG18_12070</name>
</gene>
<evidence type="ECO:0000313" key="1">
    <source>
        <dbReference type="EMBL" id="OWP50282.1"/>
    </source>
</evidence>
<accession>A0A2D0ADW9</accession>
<organism evidence="1 2">
    <name type="scientific">Pseudomonas nitroreducens</name>
    <dbReference type="NCBI Taxonomy" id="46680"/>
    <lineage>
        <taxon>Bacteria</taxon>
        <taxon>Pseudomonadati</taxon>
        <taxon>Pseudomonadota</taxon>
        <taxon>Gammaproteobacteria</taxon>
        <taxon>Pseudomonadales</taxon>
        <taxon>Pseudomonadaceae</taxon>
        <taxon>Pseudomonas</taxon>
    </lineage>
</organism>
<evidence type="ECO:0000313" key="2">
    <source>
        <dbReference type="Proteomes" id="UP000198145"/>
    </source>
</evidence>
<dbReference type="EMBL" id="NJBA01000004">
    <property type="protein sequence ID" value="OWP50282.1"/>
    <property type="molecule type" value="Genomic_DNA"/>
</dbReference>
<comment type="caution">
    <text evidence="1">The sequence shown here is derived from an EMBL/GenBank/DDBJ whole genome shotgun (WGS) entry which is preliminary data.</text>
</comment>
<protein>
    <submittedName>
        <fullName evidence="1">Uncharacterized protein</fullName>
    </submittedName>
</protein>
<dbReference type="Proteomes" id="UP000198145">
    <property type="component" value="Unassembled WGS sequence"/>
</dbReference>
<reference evidence="1 2" key="1">
    <citation type="submission" date="2017-06" db="EMBL/GenBank/DDBJ databases">
        <title>Draft genome of Pseudomonas nitroreducens DF05.</title>
        <authorList>
            <person name="Iyer R."/>
        </authorList>
    </citation>
    <scope>NUCLEOTIDE SEQUENCE [LARGE SCALE GENOMIC DNA]</scope>
    <source>
        <strain evidence="1 2">DF05</strain>
    </source>
</reference>
<name>A0A2D0ADW9_PSENT</name>
<dbReference type="AlphaFoldDB" id="A0A2D0ADW9"/>